<organism evidence="2 3">
    <name type="scientific">Monosporascus cannonballus</name>
    <dbReference type="NCBI Taxonomy" id="155416"/>
    <lineage>
        <taxon>Eukaryota</taxon>
        <taxon>Fungi</taxon>
        <taxon>Dikarya</taxon>
        <taxon>Ascomycota</taxon>
        <taxon>Pezizomycotina</taxon>
        <taxon>Sordariomycetes</taxon>
        <taxon>Xylariomycetidae</taxon>
        <taxon>Xylariales</taxon>
        <taxon>Xylariales incertae sedis</taxon>
        <taxon>Monosporascus</taxon>
    </lineage>
</organism>
<protein>
    <submittedName>
        <fullName evidence="2">Uncharacterized protein</fullName>
    </submittedName>
</protein>
<dbReference type="Proteomes" id="UP000294003">
    <property type="component" value="Unassembled WGS sequence"/>
</dbReference>
<feature type="compositionally biased region" description="Low complexity" evidence="1">
    <location>
        <begin position="64"/>
        <end position="76"/>
    </location>
</feature>
<dbReference type="EMBL" id="QJNS01000209">
    <property type="protein sequence ID" value="RYO82678.1"/>
    <property type="molecule type" value="Genomic_DNA"/>
</dbReference>
<feature type="region of interest" description="Disordered" evidence="1">
    <location>
        <begin position="167"/>
        <end position="191"/>
    </location>
</feature>
<reference evidence="2 3" key="1">
    <citation type="submission" date="2018-06" db="EMBL/GenBank/DDBJ databases">
        <title>Complete Genomes of Monosporascus.</title>
        <authorList>
            <person name="Robinson A.J."/>
            <person name="Natvig D.O."/>
        </authorList>
    </citation>
    <scope>NUCLEOTIDE SEQUENCE [LARGE SCALE GENOMIC DNA]</scope>
    <source>
        <strain evidence="2 3">CBS 609.92</strain>
    </source>
</reference>
<accession>A0ABY0H506</accession>
<name>A0ABY0H506_9PEZI</name>
<feature type="region of interest" description="Disordered" evidence="1">
    <location>
        <begin position="31"/>
        <end position="124"/>
    </location>
</feature>
<proteinExistence type="predicted"/>
<evidence type="ECO:0000313" key="2">
    <source>
        <dbReference type="EMBL" id="RYO82678.1"/>
    </source>
</evidence>
<feature type="compositionally biased region" description="Polar residues" evidence="1">
    <location>
        <begin position="44"/>
        <end position="55"/>
    </location>
</feature>
<evidence type="ECO:0000256" key="1">
    <source>
        <dbReference type="SAM" id="MobiDB-lite"/>
    </source>
</evidence>
<comment type="caution">
    <text evidence="2">The sequence shown here is derived from an EMBL/GenBank/DDBJ whole genome shotgun (WGS) entry which is preliminary data.</text>
</comment>
<sequence length="365" mass="39899">MTTSIIPLWNVNITEGETSVTIKATTSLLPPPIIITNDPDPGVNGSSHPTNTRTITPKPRPWPTDETPTTTTSRTTTKGDDKDEDDDGEVPIVIVYTKDFCDEDNPNRPNPDNPREPDPDCTTTAITPAPGYGVYMESYEPWISTLPSFEEYLDAAQDVLEELSSLDGFPDFESTSEKPPPSTTTATELPIPTIPPPGNFYCFREHNDDGRWGGFTDPEAVAMVEYFCDSEPLSPSNTFGHASRDSRTGVLLSVTWADDQTGCKAKSEVPMGEWCIDTISIMLLSCDLPLGEPYCGGAFVDNADYGCVRWWMGADTLVPFPQVPDQGPQPLPPSEQEAHLGQVSELEPQLPRIARGLRSRNSTAS</sequence>
<evidence type="ECO:0000313" key="3">
    <source>
        <dbReference type="Proteomes" id="UP000294003"/>
    </source>
</evidence>
<feature type="region of interest" description="Disordered" evidence="1">
    <location>
        <begin position="322"/>
        <end position="345"/>
    </location>
</feature>
<keyword evidence="3" id="KW-1185">Reference proteome</keyword>
<gene>
    <name evidence="2" type="ORF">DL762_006474</name>
</gene>